<evidence type="ECO:0000313" key="3">
    <source>
        <dbReference type="Proteomes" id="UP000009045"/>
    </source>
</evidence>
<feature type="region of interest" description="Disordered" evidence="1">
    <location>
        <begin position="134"/>
        <end position="163"/>
    </location>
</feature>
<keyword evidence="2" id="KW-0614">Plasmid</keyword>
<name>F7XGW7_SINMM</name>
<dbReference type="HOGENOM" id="CLU_1625949_0_0_5"/>
<accession>F7XGW7</accession>
<feature type="region of interest" description="Disordered" evidence="1">
    <location>
        <begin position="46"/>
        <end position="106"/>
    </location>
</feature>
<reference evidence="2 3" key="1">
    <citation type="journal article" date="2011" name="J. Biotechnol.">
        <title>The complete genome sequence of the dominant Sinorhizobium meliloti field isolate SM11 extends the S. meliloti pan-genome.</title>
        <authorList>
            <person name="Schneiker-Bekel S."/>
            <person name="Wibberg D."/>
            <person name="Bekel T."/>
            <person name="Blom J."/>
            <person name="Linke B."/>
            <person name="Neuweger H."/>
            <person name="Stiens M."/>
            <person name="Vorholter F.J."/>
            <person name="Weidner S."/>
            <person name="Goesmann A."/>
            <person name="Puhler A."/>
            <person name="Schluter A."/>
        </authorList>
    </citation>
    <scope>NUCLEOTIDE SEQUENCE [LARGE SCALE GENOMIC DNA]</scope>
    <source>
        <strain evidence="2 3">SM11</strain>
        <plasmid evidence="3">pSmeSM11d</plasmid>
    </source>
</reference>
<sequence>MEDHVSIRYGCLSRMTNNDLVRLACEQADAQILYKPHPDVLARRCAPSTTSTRSPRLRASRRSCAGSGVTTAGPVPSTPDRGLTNDRQPNPRRRRSPGKVRHLRIGASLRARDREPAALEGAAECPQEIARAAAPGRLTSRAKITPLTPSRASSYGRDHVRSA</sequence>
<feature type="compositionally biased region" description="Basic residues" evidence="1">
    <location>
        <begin position="90"/>
        <end position="104"/>
    </location>
</feature>
<evidence type="ECO:0000256" key="1">
    <source>
        <dbReference type="SAM" id="MobiDB-lite"/>
    </source>
</evidence>
<dbReference type="KEGG" id="smx:SM11_pD0961"/>
<dbReference type="Proteomes" id="UP000009045">
    <property type="component" value="Plasmid pSmeSM11d"/>
</dbReference>
<evidence type="ECO:0000313" key="2">
    <source>
        <dbReference type="EMBL" id="AEH83793.1"/>
    </source>
</evidence>
<geneLocation type="plasmid" evidence="2 3">
    <name>pSmeSM11d</name>
</geneLocation>
<organism evidence="2 3">
    <name type="scientific">Sinorhizobium meliloti (strain SM11)</name>
    <dbReference type="NCBI Taxonomy" id="707241"/>
    <lineage>
        <taxon>Bacteria</taxon>
        <taxon>Pseudomonadati</taxon>
        <taxon>Pseudomonadota</taxon>
        <taxon>Alphaproteobacteria</taxon>
        <taxon>Hyphomicrobiales</taxon>
        <taxon>Rhizobiaceae</taxon>
        <taxon>Sinorhizobium/Ensifer group</taxon>
        <taxon>Sinorhizobium</taxon>
    </lineage>
</organism>
<protein>
    <submittedName>
        <fullName evidence="2">Uncharacterized protein</fullName>
    </submittedName>
</protein>
<proteinExistence type="predicted"/>
<dbReference type="EMBL" id="CP001832">
    <property type="protein sequence ID" value="AEH83793.1"/>
    <property type="molecule type" value="Genomic_DNA"/>
</dbReference>
<dbReference type="AlphaFoldDB" id="F7XGW7"/>
<gene>
    <name evidence="2" type="ordered locus">SM11_pD0961</name>
</gene>